<sequence length="725" mass="81306">MGSRPNRQSVLNYCISGDLEALKTCPGLQKFVHRSFSDGQTCLIAACRNGHVKVAEYLIDECGADVEQVGVVEFESEQVEGVPPLWCAAAAGHLPVVELLISRGADVNRTTITNSTALRAACFDGHEEVFEQYRIIKRTSPTDLLLFAQRSVVKLQSNTALHDCAESGNLQSLQLLLNHRAIMRKDEYGQSPIMSGANAAYKKVVEYLAALSESVPCQNSDLLAISVQEKIAAYELLGASLFDRHSLVQDAIASWFQALKLRQESSVGRCLCCRLMPEDHPLIRRLEQCGEEAFGSVREFTNEQQLLDLMRNAHALSLQPLLIRLRVLGPDHPDTIYFIRYRGAIYADADNFRQCLNLWRYALELQRIFLEPLCHVSQAAFVSFAELFQFVLTNNYGGLPAVDLDPMLIIDCLELAVDNIERGMEYSFYQWHRRHPWSYTTADKEAINLMRHVVLCLHFISMILDYYLPDLKPLPECRPLRPTVSTVSDLLRLPETASEQDATVVNGTTTGMVNVESVRTGADAQARSRMCRLVSPGLKERFIRQVSFRFLSFSGKSPLHVTFLLQVYRLVRLDPRVHHGHSLVHLTCSCETSTVGRFVICQFPNLAVLSLLLQLGADPNCADVHGQRPLGYMLAQRRLHPSTQAALLVTLVRGGAHLDATDRTGLHALDPVFRHVVAESRCRVLEHISLACQAARVARRVGFTTHNPELRARLPEHLLSFIELH</sequence>
<dbReference type="Pfam" id="PF00023">
    <property type="entry name" value="Ank"/>
    <property type="match status" value="1"/>
</dbReference>
<dbReference type="AlphaFoldDB" id="A0A8E0S7P3"/>
<dbReference type="PROSITE" id="PS50088">
    <property type="entry name" value="ANK_REPEAT"/>
    <property type="match status" value="1"/>
</dbReference>
<dbReference type="GO" id="GO:0006511">
    <property type="term" value="P:ubiquitin-dependent protein catabolic process"/>
    <property type="evidence" value="ECO:0007669"/>
    <property type="project" value="TreeGrafter"/>
</dbReference>
<gene>
    <name evidence="4" type="ORF">FBUS_02733</name>
</gene>
<evidence type="ECO:0000256" key="2">
    <source>
        <dbReference type="ARBA" id="ARBA00023043"/>
    </source>
</evidence>
<reference evidence="4" key="1">
    <citation type="submission" date="2019-05" db="EMBL/GenBank/DDBJ databases">
        <title>Annotation for the trematode Fasciolopsis buski.</title>
        <authorList>
            <person name="Choi Y.-J."/>
        </authorList>
    </citation>
    <scope>NUCLEOTIDE SEQUENCE</scope>
    <source>
        <strain evidence="4">HT</strain>
        <tissue evidence="4">Whole worm</tissue>
    </source>
</reference>
<dbReference type="EMBL" id="LUCM01001488">
    <property type="protein sequence ID" value="KAA0198803.1"/>
    <property type="molecule type" value="Genomic_DNA"/>
</dbReference>
<keyword evidence="2 3" id="KW-0040">ANK repeat</keyword>
<keyword evidence="5" id="KW-1185">Reference proteome</keyword>
<dbReference type="PANTHER" id="PTHR24173">
    <property type="entry name" value="ANKYRIN REPEAT CONTAINING"/>
    <property type="match status" value="1"/>
</dbReference>
<dbReference type="Pfam" id="PF13637">
    <property type="entry name" value="Ank_4"/>
    <property type="match status" value="1"/>
</dbReference>
<dbReference type="OrthoDB" id="4429489at2759"/>
<evidence type="ECO:0000256" key="1">
    <source>
        <dbReference type="ARBA" id="ARBA00022737"/>
    </source>
</evidence>
<accession>A0A8E0S7P3</accession>
<comment type="caution">
    <text evidence="4">The sequence shown here is derived from an EMBL/GenBank/DDBJ whole genome shotgun (WGS) entry which is preliminary data.</text>
</comment>
<dbReference type="InterPro" id="IPR002110">
    <property type="entry name" value="Ankyrin_rpt"/>
</dbReference>
<protein>
    <submittedName>
        <fullName evidence="4">Fem-1 A</fullName>
    </submittedName>
</protein>
<name>A0A8E0S7P3_9TREM</name>
<dbReference type="PRINTS" id="PR01415">
    <property type="entry name" value="ANKYRIN"/>
</dbReference>
<evidence type="ECO:0000256" key="3">
    <source>
        <dbReference type="PROSITE-ProRule" id="PRU00023"/>
    </source>
</evidence>
<keyword evidence="1" id="KW-0677">Repeat</keyword>
<dbReference type="InterPro" id="IPR036770">
    <property type="entry name" value="Ankyrin_rpt-contain_sf"/>
</dbReference>
<dbReference type="SUPFAM" id="SSF48403">
    <property type="entry name" value="Ankyrin repeat"/>
    <property type="match status" value="2"/>
</dbReference>
<evidence type="ECO:0000313" key="4">
    <source>
        <dbReference type="EMBL" id="KAA0198803.1"/>
    </source>
</evidence>
<dbReference type="Proteomes" id="UP000728185">
    <property type="component" value="Unassembled WGS sequence"/>
</dbReference>
<organism evidence="4 5">
    <name type="scientific">Fasciolopsis buskii</name>
    <dbReference type="NCBI Taxonomy" id="27845"/>
    <lineage>
        <taxon>Eukaryota</taxon>
        <taxon>Metazoa</taxon>
        <taxon>Spiralia</taxon>
        <taxon>Lophotrochozoa</taxon>
        <taxon>Platyhelminthes</taxon>
        <taxon>Trematoda</taxon>
        <taxon>Digenea</taxon>
        <taxon>Plagiorchiida</taxon>
        <taxon>Echinostomata</taxon>
        <taxon>Echinostomatoidea</taxon>
        <taxon>Fasciolidae</taxon>
        <taxon>Fasciolopsis</taxon>
    </lineage>
</organism>
<dbReference type="GO" id="GO:0000151">
    <property type="term" value="C:ubiquitin ligase complex"/>
    <property type="evidence" value="ECO:0007669"/>
    <property type="project" value="TreeGrafter"/>
</dbReference>
<dbReference type="Pfam" id="PF12796">
    <property type="entry name" value="Ank_2"/>
    <property type="match status" value="1"/>
</dbReference>
<dbReference type="SMART" id="SM00248">
    <property type="entry name" value="ANK"/>
    <property type="match status" value="5"/>
</dbReference>
<dbReference type="PROSITE" id="PS50297">
    <property type="entry name" value="ANK_REP_REGION"/>
    <property type="match status" value="1"/>
</dbReference>
<proteinExistence type="predicted"/>
<dbReference type="Gene3D" id="1.25.40.20">
    <property type="entry name" value="Ankyrin repeat-containing domain"/>
    <property type="match status" value="2"/>
</dbReference>
<feature type="repeat" description="ANK" evidence="3">
    <location>
        <begin position="80"/>
        <end position="112"/>
    </location>
</feature>
<dbReference type="PANTHER" id="PTHR24173:SF27">
    <property type="entry name" value="ANKYRIN REPEAT AND SOCS BOX PROTEIN 1"/>
    <property type="match status" value="1"/>
</dbReference>
<evidence type="ECO:0000313" key="5">
    <source>
        <dbReference type="Proteomes" id="UP000728185"/>
    </source>
</evidence>